<dbReference type="GO" id="GO:0016301">
    <property type="term" value="F:kinase activity"/>
    <property type="evidence" value="ECO:0007669"/>
    <property type="project" value="UniProtKB-KW"/>
</dbReference>
<feature type="binding site" evidence="13">
    <location>
        <position position="210"/>
    </location>
    <ligand>
        <name>ATP</name>
        <dbReference type="ChEBI" id="CHEBI:30616"/>
    </ligand>
</feature>
<keyword evidence="8 13" id="KW-0210">Decarboxylase</keyword>
<dbReference type="Gene3D" id="2.170.8.10">
    <property type="entry name" value="Phosphoenolpyruvate Carboxykinase, domain 2"/>
    <property type="match status" value="1"/>
</dbReference>
<keyword evidence="5 13" id="KW-0963">Cytoplasm</keyword>
<dbReference type="GO" id="GO:0005829">
    <property type="term" value="C:cytosol"/>
    <property type="evidence" value="ECO:0007669"/>
    <property type="project" value="TreeGrafter"/>
</dbReference>
<dbReference type="Pfam" id="PF01293">
    <property type="entry name" value="PEPCK_ATP"/>
    <property type="match status" value="1"/>
</dbReference>
<feature type="binding site" evidence="13">
    <location>
        <position position="204"/>
    </location>
    <ligand>
        <name>substrate</name>
    </ligand>
</feature>
<dbReference type="AlphaFoldDB" id="A0A2A5B6R9"/>
<dbReference type="NCBIfam" id="NF006821">
    <property type="entry name" value="PRK09344.1-3"/>
    <property type="match status" value="1"/>
</dbReference>
<dbReference type="EC" id="4.1.1.49" evidence="3 13"/>
<dbReference type="GO" id="GO:0004612">
    <property type="term" value="F:phosphoenolpyruvate carboxykinase (ATP) activity"/>
    <property type="evidence" value="ECO:0007669"/>
    <property type="project" value="UniProtKB-UniRule"/>
</dbReference>
<evidence type="ECO:0000256" key="6">
    <source>
        <dbReference type="ARBA" id="ARBA00022723"/>
    </source>
</evidence>
<dbReference type="FunFam" id="2.170.8.10:FF:000001">
    <property type="entry name" value="Phosphoenolpyruvate carboxykinase (ATP)"/>
    <property type="match status" value="1"/>
</dbReference>
<dbReference type="InterPro" id="IPR008210">
    <property type="entry name" value="PEP_carboxykinase_N"/>
</dbReference>
<dbReference type="PIRSF" id="PIRSF006294">
    <property type="entry name" value="PEP_crbxkin"/>
    <property type="match status" value="1"/>
</dbReference>
<keyword evidence="4 13" id="KW-0312">Gluconeogenesis</keyword>
<gene>
    <name evidence="13 14" type="primary">pckA</name>
    <name evidence="14" type="ORF">COA96_03410</name>
</gene>
<keyword evidence="10 13" id="KW-0464">Manganese</keyword>
<dbReference type="CDD" id="cd00484">
    <property type="entry name" value="PEPCK_ATP"/>
    <property type="match status" value="1"/>
</dbReference>
<evidence type="ECO:0000256" key="13">
    <source>
        <dbReference type="HAMAP-Rule" id="MF_00453"/>
    </source>
</evidence>
<dbReference type="Proteomes" id="UP000218327">
    <property type="component" value="Unassembled WGS sequence"/>
</dbReference>
<feature type="binding site" evidence="13">
    <location>
        <position position="210"/>
    </location>
    <ligand>
        <name>substrate</name>
    </ligand>
</feature>
<comment type="caution">
    <text evidence="14">The sequence shown here is derived from an EMBL/GenBank/DDBJ whole genome shotgun (WGS) entry which is preliminary data.</text>
</comment>
<comment type="catalytic activity">
    <reaction evidence="12 13">
        <text>oxaloacetate + ATP = phosphoenolpyruvate + ADP + CO2</text>
        <dbReference type="Rhea" id="RHEA:18617"/>
        <dbReference type="ChEBI" id="CHEBI:16452"/>
        <dbReference type="ChEBI" id="CHEBI:16526"/>
        <dbReference type="ChEBI" id="CHEBI:30616"/>
        <dbReference type="ChEBI" id="CHEBI:58702"/>
        <dbReference type="ChEBI" id="CHEBI:456216"/>
        <dbReference type="EC" id="4.1.1.49"/>
    </reaction>
</comment>
<evidence type="ECO:0000256" key="8">
    <source>
        <dbReference type="ARBA" id="ARBA00022793"/>
    </source>
</evidence>
<feature type="binding site" evidence="13">
    <location>
        <position position="210"/>
    </location>
    <ligand>
        <name>Mn(2+)</name>
        <dbReference type="ChEBI" id="CHEBI:29035"/>
    </ligand>
</feature>
<feature type="binding site" evidence="13">
    <location>
        <position position="452"/>
    </location>
    <ligand>
        <name>ATP</name>
        <dbReference type="ChEBI" id="CHEBI:30616"/>
    </ligand>
</feature>
<comment type="subcellular location">
    <subcellularLocation>
        <location evidence="13">Cytoplasm</location>
    </subcellularLocation>
</comment>
<dbReference type="PANTHER" id="PTHR30031:SF0">
    <property type="entry name" value="PHOSPHOENOLPYRUVATE CARBOXYKINASE (ATP)"/>
    <property type="match status" value="1"/>
</dbReference>
<reference evidence="15" key="1">
    <citation type="submission" date="2017-08" db="EMBL/GenBank/DDBJ databases">
        <title>A dynamic microbial community with high functional redundancy inhabits the cold, oxic subseafloor aquifer.</title>
        <authorList>
            <person name="Tully B.J."/>
            <person name="Wheat C.G."/>
            <person name="Glazer B.T."/>
            <person name="Huber J.A."/>
        </authorList>
    </citation>
    <scope>NUCLEOTIDE SEQUENCE [LARGE SCALE GENOMIC DNA]</scope>
</reference>
<evidence type="ECO:0000256" key="10">
    <source>
        <dbReference type="ARBA" id="ARBA00023211"/>
    </source>
</evidence>
<dbReference type="GO" id="GO:0006094">
    <property type="term" value="P:gluconeogenesis"/>
    <property type="evidence" value="ECO:0007669"/>
    <property type="project" value="UniProtKB-UniRule"/>
</dbReference>
<dbReference type="NCBIfam" id="NF006819">
    <property type="entry name" value="PRK09344.1-1"/>
    <property type="match status" value="1"/>
</dbReference>
<sequence length="538" mass="59783">MTETQNAAPDLKQYGITDVEEVYYNPSYDFLFQQETSAELEGYEKGVLTTSGAVSVDTGIFTGRSPKDKYIVRDDTSRDTVWWSDQGKNDNKPIDLNTWNHLKSVVTNRLSGKRLYVMDTICGANENSHLKVRFIMEVAWQAHFVKNMFIRPSDEQLKDFEPDFIVMNGAKSTNPDWKEMGLNSENFVAFNLTEKVQLIGGTWYGGEMKKGMFSMMNYLLPLRGMASMHCSANIGKDGDAAIFFGLSGTGKTTLSTDPERALIGDDEHGWDDDGVFNFEGGCYAKTINLSEESEPDIYQAIRRDALLENVAVNENGVIDYADNSKTENTRVSYPIYHIDNIVKPVSKGGHAEKVIFLTADAFGVLPPVSKLTPEQTKYHFLSGFTAKLAGTERGITEPTPTFSSCFGAAFLSLHPTKYAQELVKRMEAAGSTAYLVNTGWNGTGKRISIKATRAIIHAILDGSIDKAETFMLPYFGLEVPVNIDSVDDNILDPRNTYSDPEEWDGKARNLAELFIANFEKFTDNDEGKALVLAGPKLD</sequence>
<feature type="binding site" evidence="13">
    <location>
        <position position="64"/>
    </location>
    <ligand>
        <name>substrate</name>
    </ligand>
</feature>
<keyword evidence="7 13" id="KW-0547">Nucleotide-binding</keyword>
<evidence type="ECO:0000256" key="12">
    <source>
        <dbReference type="ARBA" id="ARBA00047371"/>
    </source>
</evidence>
<keyword evidence="14" id="KW-0418">Kinase</keyword>
<dbReference type="Gene3D" id="3.90.228.20">
    <property type="match status" value="1"/>
</dbReference>
<comment type="pathway">
    <text evidence="1 13">Carbohydrate biosynthesis; gluconeogenesis.</text>
</comment>
<dbReference type="NCBIfam" id="TIGR00224">
    <property type="entry name" value="pckA"/>
    <property type="match status" value="1"/>
</dbReference>
<keyword evidence="11 13" id="KW-0456">Lyase</keyword>
<dbReference type="InterPro" id="IPR013035">
    <property type="entry name" value="PEP_carboxykinase_C"/>
</dbReference>
<evidence type="ECO:0000256" key="1">
    <source>
        <dbReference type="ARBA" id="ARBA00004742"/>
    </source>
</evidence>
<keyword evidence="9 13" id="KW-0067">ATP-binding</keyword>
<feature type="binding site" evidence="13">
    <location>
        <begin position="446"/>
        <end position="447"/>
    </location>
    <ligand>
        <name>ATP</name>
        <dbReference type="ChEBI" id="CHEBI:30616"/>
    </ligand>
</feature>
<dbReference type="SUPFAM" id="SSF53795">
    <property type="entry name" value="PEP carboxykinase-like"/>
    <property type="match status" value="1"/>
</dbReference>
<evidence type="ECO:0000256" key="11">
    <source>
        <dbReference type="ARBA" id="ARBA00023239"/>
    </source>
</evidence>
<feature type="binding site" evidence="13">
    <location>
        <position position="229"/>
    </location>
    <ligand>
        <name>Mn(2+)</name>
        <dbReference type="ChEBI" id="CHEBI:29035"/>
    </ligand>
</feature>
<dbReference type="InterPro" id="IPR015994">
    <property type="entry name" value="PEPCK_ATP_CS"/>
</dbReference>
<dbReference type="FunFam" id="3.40.449.10:FF:000001">
    <property type="entry name" value="Phosphoenolpyruvate carboxykinase (ATP)"/>
    <property type="match status" value="1"/>
</dbReference>
<dbReference type="UniPathway" id="UPA00138"/>
<keyword evidence="6 13" id="KW-0479">Metal-binding</keyword>
<protein>
    <recommendedName>
        <fullName evidence="3 13">Phosphoenolpyruvate carboxykinase (ATP)</fullName>
        <shortName evidence="13">PCK</shortName>
        <shortName evidence="13">PEP carboxykinase</shortName>
        <shortName evidence="13">PEPCK</shortName>
        <ecNumber evidence="3 13">4.1.1.49</ecNumber>
    </recommendedName>
</protein>
<feature type="binding site" evidence="13">
    <location>
        <position position="294"/>
    </location>
    <ligand>
        <name>ATP</name>
        <dbReference type="ChEBI" id="CHEBI:30616"/>
    </ligand>
</feature>
<feature type="binding site" evidence="13">
    <location>
        <position position="266"/>
    </location>
    <ligand>
        <name>Mn(2+)</name>
        <dbReference type="ChEBI" id="CHEBI:29035"/>
    </ligand>
</feature>
<dbReference type="EMBL" id="NVVJ01000007">
    <property type="protein sequence ID" value="PCJ27243.1"/>
    <property type="molecule type" value="Genomic_DNA"/>
</dbReference>
<dbReference type="SUPFAM" id="SSF68923">
    <property type="entry name" value="PEP carboxykinase N-terminal domain"/>
    <property type="match status" value="1"/>
</dbReference>
<comment type="subunit">
    <text evidence="13">Monomer.</text>
</comment>
<dbReference type="PANTHER" id="PTHR30031">
    <property type="entry name" value="PHOSPHOENOLPYRUVATE CARBOXYKINASE ATP"/>
    <property type="match status" value="1"/>
</dbReference>
<accession>A0A2A5B6R9</accession>
<name>A0A2A5B6R9_9GAMM</name>
<dbReference type="GO" id="GO:0005524">
    <property type="term" value="F:ATP binding"/>
    <property type="evidence" value="ECO:0007669"/>
    <property type="project" value="UniProtKB-UniRule"/>
</dbReference>
<feature type="binding site" evidence="13">
    <location>
        <position position="330"/>
    </location>
    <ligand>
        <name>ATP</name>
        <dbReference type="ChEBI" id="CHEBI:30616"/>
    </ligand>
</feature>
<evidence type="ECO:0000313" key="15">
    <source>
        <dbReference type="Proteomes" id="UP000218327"/>
    </source>
</evidence>
<dbReference type="NCBIfam" id="NF006820">
    <property type="entry name" value="PRK09344.1-2"/>
    <property type="match status" value="1"/>
</dbReference>
<dbReference type="InterPro" id="IPR001272">
    <property type="entry name" value="PEP_carboxykinase_ATP"/>
</dbReference>
<evidence type="ECO:0000256" key="7">
    <source>
        <dbReference type="ARBA" id="ARBA00022741"/>
    </source>
</evidence>
<dbReference type="Gene3D" id="3.40.449.10">
    <property type="entry name" value="Phosphoenolpyruvate Carboxykinase, domain 1"/>
    <property type="match status" value="1"/>
</dbReference>
<organism evidence="14 15">
    <name type="scientific">SAR86 cluster bacterium</name>
    <dbReference type="NCBI Taxonomy" id="2030880"/>
    <lineage>
        <taxon>Bacteria</taxon>
        <taxon>Pseudomonadati</taxon>
        <taxon>Pseudomonadota</taxon>
        <taxon>Gammaproteobacteria</taxon>
        <taxon>SAR86 cluster</taxon>
    </lineage>
</organism>
<proteinExistence type="inferred from homology"/>
<keyword evidence="14" id="KW-0808">Transferase</keyword>
<feature type="binding site" evidence="13">
    <location>
        <position position="330"/>
    </location>
    <ligand>
        <name>substrate</name>
    </ligand>
</feature>
<feature type="binding site" evidence="13">
    <location>
        <begin position="245"/>
        <end position="253"/>
    </location>
    <ligand>
        <name>ATP</name>
        <dbReference type="ChEBI" id="CHEBI:30616"/>
    </ligand>
</feature>
<evidence type="ECO:0000256" key="5">
    <source>
        <dbReference type="ARBA" id="ARBA00022490"/>
    </source>
</evidence>
<evidence type="ECO:0000256" key="9">
    <source>
        <dbReference type="ARBA" id="ARBA00022840"/>
    </source>
</evidence>
<evidence type="ECO:0000256" key="4">
    <source>
        <dbReference type="ARBA" id="ARBA00022432"/>
    </source>
</evidence>
<comment type="similarity">
    <text evidence="2 13">Belongs to the phosphoenolpyruvate carboxykinase (ATP) family.</text>
</comment>
<dbReference type="HAMAP" id="MF_00453">
    <property type="entry name" value="PEPCK_ATP"/>
    <property type="match status" value="1"/>
</dbReference>
<keyword evidence="14" id="KW-0670">Pyruvate</keyword>
<feature type="binding site" evidence="13">
    <location>
        <position position="229"/>
    </location>
    <ligand>
        <name>ATP</name>
        <dbReference type="ChEBI" id="CHEBI:30616"/>
    </ligand>
</feature>
<dbReference type="GO" id="GO:0046872">
    <property type="term" value="F:metal ion binding"/>
    <property type="evidence" value="ECO:0007669"/>
    <property type="project" value="UniProtKB-KW"/>
</dbReference>
<evidence type="ECO:0000313" key="14">
    <source>
        <dbReference type="EMBL" id="PCJ27243.1"/>
    </source>
</evidence>
<comment type="function">
    <text evidence="13">Involved in the gluconeogenesis. Catalyzes the conversion of oxaloacetate (OAA) to phosphoenolpyruvate (PEP) through direct phosphoryl transfer between the nucleoside triphosphate and OAA.</text>
</comment>
<comment type="cofactor">
    <cofactor evidence="13">
        <name>Mn(2+)</name>
        <dbReference type="ChEBI" id="CHEBI:29035"/>
    </cofactor>
    <text evidence="13">Binds 1 Mn(2+) ion per subunit.</text>
</comment>
<dbReference type="PROSITE" id="PS00532">
    <property type="entry name" value="PEPCK_ATP"/>
    <property type="match status" value="1"/>
</dbReference>
<evidence type="ECO:0000256" key="2">
    <source>
        <dbReference type="ARBA" id="ARBA00006052"/>
    </source>
</evidence>
<evidence type="ECO:0000256" key="3">
    <source>
        <dbReference type="ARBA" id="ARBA00012363"/>
    </source>
</evidence>